<proteinExistence type="predicted"/>
<dbReference type="AlphaFoldDB" id="A0A8S9YB43"/>
<dbReference type="Proteomes" id="UP000822476">
    <property type="component" value="Unassembled WGS sequence"/>
</dbReference>
<reference evidence="4" key="1">
    <citation type="submission" date="2019-07" db="EMBL/GenBank/DDBJ databases">
        <title>Annotation for the trematode Paragonimus miyazaki's.</title>
        <authorList>
            <person name="Choi Y.-J."/>
        </authorList>
    </citation>
    <scope>NUCLEOTIDE SEQUENCE</scope>
    <source>
        <strain evidence="4">Japan</strain>
    </source>
</reference>
<evidence type="ECO:0000256" key="1">
    <source>
        <dbReference type="ARBA" id="ARBA00022741"/>
    </source>
</evidence>
<dbReference type="GO" id="GO:0005524">
    <property type="term" value="F:ATP binding"/>
    <property type="evidence" value="ECO:0007669"/>
    <property type="project" value="UniProtKB-KW"/>
</dbReference>
<sequence length="102" mass="11198">MTGYVCPACGHHSPLFNHQQTGTERRHSTPTSGGQQLAEDTGLPLLERIPIDPLLIQTSDSGKPLVVAHPQCEVAQIYQRLAKKVIDLQIKCVEENAAEKSR</sequence>
<protein>
    <submittedName>
        <fullName evidence="4">Uncharacterized protein</fullName>
    </submittedName>
</protein>
<dbReference type="Pfam" id="PF10609">
    <property type="entry name" value="ParA"/>
    <property type="match status" value="1"/>
</dbReference>
<evidence type="ECO:0000256" key="2">
    <source>
        <dbReference type="ARBA" id="ARBA00022840"/>
    </source>
</evidence>
<dbReference type="OrthoDB" id="1741334at2759"/>
<dbReference type="InterPro" id="IPR033756">
    <property type="entry name" value="YlxH/NBP35"/>
</dbReference>
<accession>A0A8S9YB43</accession>
<comment type="caution">
    <text evidence="4">The sequence shown here is derived from an EMBL/GenBank/DDBJ whole genome shotgun (WGS) entry which is preliminary data.</text>
</comment>
<dbReference type="PANTHER" id="PTHR42961:SF2">
    <property type="entry name" value="IRON-SULFUR PROTEIN NUBPL"/>
    <property type="match status" value="1"/>
</dbReference>
<name>A0A8S9YB43_9TREM</name>
<gene>
    <name evidence="4" type="ORF">EG68_12198</name>
</gene>
<dbReference type="SUPFAM" id="SSF52540">
    <property type="entry name" value="P-loop containing nucleoside triphosphate hydrolases"/>
    <property type="match status" value="1"/>
</dbReference>
<keyword evidence="2" id="KW-0067">ATP-binding</keyword>
<organism evidence="4 5">
    <name type="scientific">Paragonimus skrjabini miyazakii</name>
    <dbReference type="NCBI Taxonomy" id="59628"/>
    <lineage>
        <taxon>Eukaryota</taxon>
        <taxon>Metazoa</taxon>
        <taxon>Spiralia</taxon>
        <taxon>Lophotrochozoa</taxon>
        <taxon>Platyhelminthes</taxon>
        <taxon>Trematoda</taxon>
        <taxon>Digenea</taxon>
        <taxon>Plagiorchiida</taxon>
        <taxon>Troglotremata</taxon>
        <taxon>Troglotrematidae</taxon>
        <taxon>Paragonimus</taxon>
    </lineage>
</organism>
<keyword evidence="1" id="KW-0547">Nucleotide-binding</keyword>
<feature type="region of interest" description="Disordered" evidence="3">
    <location>
        <begin position="16"/>
        <end position="41"/>
    </location>
</feature>
<dbReference type="PANTHER" id="PTHR42961">
    <property type="entry name" value="IRON-SULFUR PROTEIN NUBPL"/>
    <property type="match status" value="1"/>
</dbReference>
<evidence type="ECO:0000256" key="3">
    <source>
        <dbReference type="SAM" id="MobiDB-lite"/>
    </source>
</evidence>
<dbReference type="GO" id="GO:0016226">
    <property type="term" value="P:iron-sulfur cluster assembly"/>
    <property type="evidence" value="ECO:0007669"/>
    <property type="project" value="InterPro"/>
</dbReference>
<evidence type="ECO:0000313" key="4">
    <source>
        <dbReference type="EMBL" id="KAF7232178.1"/>
    </source>
</evidence>
<keyword evidence="5" id="KW-1185">Reference proteome</keyword>
<dbReference type="InterPro" id="IPR027417">
    <property type="entry name" value="P-loop_NTPase"/>
</dbReference>
<dbReference type="InterPro" id="IPR044304">
    <property type="entry name" value="NUBPL-like"/>
</dbReference>
<evidence type="ECO:0000313" key="5">
    <source>
        <dbReference type="Proteomes" id="UP000822476"/>
    </source>
</evidence>
<dbReference type="GO" id="GO:0051539">
    <property type="term" value="F:4 iron, 4 sulfur cluster binding"/>
    <property type="evidence" value="ECO:0007669"/>
    <property type="project" value="TreeGrafter"/>
</dbReference>
<dbReference type="Gene3D" id="3.40.50.300">
    <property type="entry name" value="P-loop containing nucleotide triphosphate hydrolases"/>
    <property type="match status" value="1"/>
</dbReference>
<dbReference type="EMBL" id="JTDE01022013">
    <property type="protein sequence ID" value="KAF7232178.1"/>
    <property type="molecule type" value="Genomic_DNA"/>
</dbReference>